<keyword evidence="2" id="KW-1185">Reference proteome</keyword>
<evidence type="ECO:0000313" key="2">
    <source>
        <dbReference type="Proteomes" id="UP000193560"/>
    </source>
</evidence>
<gene>
    <name evidence="1" type="ORF">BCR42DRAFT_397730</name>
</gene>
<dbReference type="AlphaFoldDB" id="A0A1X2I098"/>
<evidence type="ECO:0000313" key="1">
    <source>
        <dbReference type="EMBL" id="ORZ06423.1"/>
    </source>
</evidence>
<proteinExistence type="predicted"/>
<protein>
    <submittedName>
        <fullName evidence="1">Uncharacterized protein</fullName>
    </submittedName>
</protein>
<dbReference type="Proteomes" id="UP000193560">
    <property type="component" value="Unassembled WGS sequence"/>
</dbReference>
<dbReference type="STRING" id="90262.A0A1X2I098"/>
<dbReference type="EMBL" id="MCGE01000039">
    <property type="protein sequence ID" value="ORZ06423.1"/>
    <property type="molecule type" value="Genomic_DNA"/>
</dbReference>
<accession>A0A1X2I098</accession>
<sequence length="224" mass="24521">MAPEQHSHTKMEVFGPDFLNKAIAYQTKTLIDQVSVPLPSFTADNFMSIVSIVAAIDANSLSPKNARLQLLTMTSTINGLRQNVIEGIADMFVYIPLNPISDQGKFGKVDLQARFFCPLLTAIFADVTKNVILRWPSKMEETIPQIRPDAIISSLVQLNIGPSLGYGEVKPGDASTSKQSLCIDTMKLAVLSKNAASRNGHPIVSFQVNGFHLVFFVVQELDSL</sequence>
<reference evidence="1 2" key="1">
    <citation type="submission" date="2016-07" db="EMBL/GenBank/DDBJ databases">
        <title>Pervasive Adenine N6-methylation of Active Genes in Fungi.</title>
        <authorList>
            <consortium name="DOE Joint Genome Institute"/>
            <person name="Mondo S.J."/>
            <person name="Dannebaum R.O."/>
            <person name="Kuo R.C."/>
            <person name="Labutti K."/>
            <person name="Haridas S."/>
            <person name="Kuo A."/>
            <person name="Salamov A."/>
            <person name="Ahrendt S.R."/>
            <person name="Lipzen A."/>
            <person name="Sullivan W."/>
            <person name="Andreopoulos W.B."/>
            <person name="Clum A."/>
            <person name="Lindquist E."/>
            <person name="Daum C."/>
            <person name="Ramamoorthy G.K."/>
            <person name="Gryganskyi A."/>
            <person name="Culley D."/>
            <person name="Magnuson J.K."/>
            <person name="James T.Y."/>
            <person name="O'Malley M.A."/>
            <person name="Stajich J.E."/>
            <person name="Spatafora J.W."/>
            <person name="Visel A."/>
            <person name="Grigoriev I.V."/>
        </authorList>
    </citation>
    <scope>NUCLEOTIDE SEQUENCE [LARGE SCALE GENOMIC DNA]</scope>
    <source>
        <strain evidence="1 2">NRRL 1336</strain>
    </source>
</reference>
<organism evidence="1 2">
    <name type="scientific">Absidia repens</name>
    <dbReference type="NCBI Taxonomy" id="90262"/>
    <lineage>
        <taxon>Eukaryota</taxon>
        <taxon>Fungi</taxon>
        <taxon>Fungi incertae sedis</taxon>
        <taxon>Mucoromycota</taxon>
        <taxon>Mucoromycotina</taxon>
        <taxon>Mucoromycetes</taxon>
        <taxon>Mucorales</taxon>
        <taxon>Cunninghamellaceae</taxon>
        <taxon>Absidia</taxon>
    </lineage>
</organism>
<comment type="caution">
    <text evidence="1">The sequence shown here is derived from an EMBL/GenBank/DDBJ whole genome shotgun (WGS) entry which is preliminary data.</text>
</comment>
<name>A0A1X2I098_9FUNG</name>
<dbReference type="OrthoDB" id="2230856at2759"/>